<dbReference type="Pfam" id="PF10613">
    <property type="entry name" value="Lig_chan-Glu_bd"/>
    <property type="match status" value="1"/>
</dbReference>
<dbReference type="VEuPathDB" id="VectorBase:RSAN_029491"/>
<keyword evidence="5" id="KW-0812">Transmembrane</keyword>
<evidence type="ECO:0000256" key="2">
    <source>
        <dbReference type="ARBA" id="ARBA00008685"/>
    </source>
</evidence>
<protein>
    <submittedName>
        <fullName evidence="16">Uncharacterized protein</fullName>
    </submittedName>
</protein>
<keyword evidence="11" id="KW-1071">Ligand-gated ion channel</keyword>
<dbReference type="Proteomes" id="UP000821837">
    <property type="component" value="Chromosome 6"/>
</dbReference>
<evidence type="ECO:0000256" key="7">
    <source>
        <dbReference type="ARBA" id="ARBA00023065"/>
    </source>
</evidence>
<evidence type="ECO:0000313" key="17">
    <source>
        <dbReference type="Proteomes" id="UP000821837"/>
    </source>
</evidence>
<dbReference type="InterPro" id="IPR019594">
    <property type="entry name" value="Glu/Gly-bd"/>
</dbReference>
<proteinExistence type="inferred from homology"/>
<sequence>MHERIVPILAVVSLVAASPADSHFVYKIGSNWEEKAQFLATYMATAYMYRKDVVRFGIHWINSSADIDLCELRKDGVVALLVSNECAATAVLARKARQAHLPFLAVLNRGCSRQWVLRKAYGNEALTEDQQEPSEEIEEPTGTLLVPYFEEFDTRVVLAKMEAMGVNRALVVYDDVFATYAMETFREQTEGLNLTMAFVPLEANRTRVKEAINQTLRRMSRRNTFYTSFVMLVFANFTLAEQLEAELVTHIGLNPNMRLLLFYNGWDKSLGRWYYQHETTCTFEKQIYVITRAYINETRGIMKTASAHWGSHDHVDELKRLSIHSSTARYRTFFLAPVTSKAYQLKHMENWRLNNATLERTVLLDEVDAYLRNRTINVVALELPPYSIYDKGPGDSITHSGTLIKLMDYLQEIFGFNVTYQLIENATSVGYKGHSEWSGSLGDLNRRATDLVSFMDITEERMDAFSLTDNIISHPVAMLMQTPKIMSRKMLFVQPFTTQVLRVPVVSVELWLVYNWSPEEAPRRRKGRGLSELHNCAWYTYGALLQQGGVHLPVGTSSRLVMCTWWLYVVIVMAYYSSNLIAFLTVPEPQWLVSSFREAVAREDIHIYITHGTGLHQEILKSSSEQFVRLRQRLGFTATAVHDVRTIIDRVATGKAILLADKMLAEALAIADYKNQQEQRCRVAVFNDDIMLISLGIGARRGSPFVQALNRQ</sequence>
<name>A0A9D4SV82_RHISA</name>
<dbReference type="PANTHER" id="PTHR42643">
    <property type="entry name" value="IONOTROPIC RECEPTOR 20A-RELATED"/>
    <property type="match status" value="1"/>
</dbReference>
<evidence type="ECO:0000256" key="1">
    <source>
        <dbReference type="ARBA" id="ARBA00004651"/>
    </source>
</evidence>
<keyword evidence="12" id="KW-0407">Ion channel</keyword>
<feature type="domain" description="Ionotropic glutamate receptor L-glutamate and glycine-binding" evidence="15">
    <location>
        <begin position="375"/>
        <end position="483"/>
    </location>
</feature>
<accession>A0A9D4SV82</accession>
<dbReference type="Gene3D" id="3.40.190.10">
    <property type="entry name" value="Periplasmic binding protein-like II"/>
    <property type="match status" value="1"/>
</dbReference>
<keyword evidence="3" id="KW-0813">Transport</keyword>
<reference evidence="16" key="2">
    <citation type="submission" date="2021-09" db="EMBL/GenBank/DDBJ databases">
        <authorList>
            <person name="Jia N."/>
            <person name="Wang J."/>
            <person name="Shi W."/>
            <person name="Du L."/>
            <person name="Sun Y."/>
            <person name="Zhan W."/>
            <person name="Jiang J."/>
            <person name="Wang Q."/>
            <person name="Zhang B."/>
            <person name="Ji P."/>
            <person name="Sakyi L.B."/>
            <person name="Cui X."/>
            <person name="Yuan T."/>
            <person name="Jiang B."/>
            <person name="Yang W."/>
            <person name="Lam T.T.-Y."/>
            <person name="Chang Q."/>
            <person name="Ding S."/>
            <person name="Wang X."/>
            <person name="Zhu J."/>
            <person name="Ruan X."/>
            <person name="Zhao L."/>
            <person name="Wei J."/>
            <person name="Que T."/>
            <person name="Du C."/>
            <person name="Cheng J."/>
            <person name="Dai P."/>
            <person name="Han X."/>
            <person name="Huang E."/>
            <person name="Gao Y."/>
            <person name="Liu J."/>
            <person name="Shao H."/>
            <person name="Ye R."/>
            <person name="Li L."/>
            <person name="Wei W."/>
            <person name="Wang X."/>
            <person name="Wang C."/>
            <person name="Huo Q."/>
            <person name="Li W."/>
            <person name="Guo W."/>
            <person name="Chen H."/>
            <person name="Chen S."/>
            <person name="Zhou L."/>
            <person name="Zhou L."/>
            <person name="Ni X."/>
            <person name="Tian J."/>
            <person name="Zhou Y."/>
            <person name="Sheng Y."/>
            <person name="Liu T."/>
            <person name="Pan Y."/>
            <person name="Xia L."/>
            <person name="Li J."/>
            <person name="Zhao F."/>
            <person name="Cao W."/>
        </authorList>
    </citation>
    <scope>NUCLEOTIDE SEQUENCE</scope>
    <source>
        <strain evidence="16">Rsan-2018</strain>
        <tissue evidence="16">Larvae</tissue>
    </source>
</reference>
<keyword evidence="17" id="KW-1185">Reference proteome</keyword>
<evidence type="ECO:0000259" key="14">
    <source>
        <dbReference type="Pfam" id="PF00060"/>
    </source>
</evidence>
<keyword evidence="13" id="KW-0732">Signal</keyword>
<comment type="similarity">
    <text evidence="2">Belongs to the glutamate-gated ion channel (TC 1.A.10.1) family.</text>
</comment>
<dbReference type="Gene3D" id="1.10.287.70">
    <property type="match status" value="1"/>
</dbReference>
<reference evidence="16" key="1">
    <citation type="journal article" date="2020" name="Cell">
        <title>Large-Scale Comparative Analyses of Tick Genomes Elucidate Their Genetic Diversity and Vector Capacities.</title>
        <authorList>
            <consortium name="Tick Genome and Microbiome Consortium (TIGMIC)"/>
            <person name="Jia N."/>
            <person name="Wang J."/>
            <person name="Shi W."/>
            <person name="Du L."/>
            <person name="Sun Y."/>
            <person name="Zhan W."/>
            <person name="Jiang J.F."/>
            <person name="Wang Q."/>
            <person name="Zhang B."/>
            <person name="Ji P."/>
            <person name="Bell-Sakyi L."/>
            <person name="Cui X.M."/>
            <person name="Yuan T.T."/>
            <person name="Jiang B.G."/>
            <person name="Yang W.F."/>
            <person name="Lam T.T."/>
            <person name="Chang Q.C."/>
            <person name="Ding S.J."/>
            <person name="Wang X.J."/>
            <person name="Zhu J.G."/>
            <person name="Ruan X.D."/>
            <person name="Zhao L."/>
            <person name="Wei J.T."/>
            <person name="Ye R.Z."/>
            <person name="Que T.C."/>
            <person name="Du C.H."/>
            <person name="Zhou Y.H."/>
            <person name="Cheng J.X."/>
            <person name="Dai P.F."/>
            <person name="Guo W.B."/>
            <person name="Han X.H."/>
            <person name="Huang E.J."/>
            <person name="Li L.F."/>
            <person name="Wei W."/>
            <person name="Gao Y.C."/>
            <person name="Liu J.Z."/>
            <person name="Shao H.Z."/>
            <person name="Wang X."/>
            <person name="Wang C.C."/>
            <person name="Yang T.C."/>
            <person name="Huo Q.B."/>
            <person name="Li W."/>
            <person name="Chen H.Y."/>
            <person name="Chen S.E."/>
            <person name="Zhou L.G."/>
            <person name="Ni X.B."/>
            <person name="Tian J.H."/>
            <person name="Sheng Y."/>
            <person name="Liu T."/>
            <person name="Pan Y.S."/>
            <person name="Xia L.Y."/>
            <person name="Li J."/>
            <person name="Zhao F."/>
            <person name="Cao W.C."/>
        </authorList>
    </citation>
    <scope>NUCLEOTIDE SEQUENCE</scope>
    <source>
        <strain evidence="16">Rsan-2018</strain>
    </source>
</reference>
<feature type="domain" description="Ionotropic glutamate receptor C-terminal" evidence="14">
    <location>
        <begin position="503"/>
        <end position="600"/>
    </location>
</feature>
<feature type="signal peptide" evidence="13">
    <location>
        <begin position="1"/>
        <end position="22"/>
    </location>
</feature>
<dbReference type="InterPro" id="IPR001320">
    <property type="entry name" value="Iontro_rcpt_C"/>
</dbReference>
<evidence type="ECO:0000256" key="4">
    <source>
        <dbReference type="ARBA" id="ARBA00022475"/>
    </source>
</evidence>
<evidence type="ECO:0000256" key="5">
    <source>
        <dbReference type="ARBA" id="ARBA00022692"/>
    </source>
</evidence>
<dbReference type="GO" id="GO:0015276">
    <property type="term" value="F:ligand-gated monoatomic ion channel activity"/>
    <property type="evidence" value="ECO:0007669"/>
    <property type="project" value="InterPro"/>
</dbReference>
<evidence type="ECO:0000256" key="11">
    <source>
        <dbReference type="ARBA" id="ARBA00023286"/>
    </source>
</evidence>
<keyword evidence="8" id="KW-0472">Membrane</keyword>
<keyword evidence="9" id="KW-0675">Receptor</keyword>
<dbReference type="InterPro" id="IPR052192">
    <property type="entry name" value="Insect_Ionotropic_Sensory_Rcpt"/>
</dbReference>
<evidence type="ECO:0000259" key="15">
    <source>
        <dbReference type="Pfam" id="PF10613"/>
    </source>
</evidence>
<dbReference type="Pfam" id="PF00060">
    <property type="entry name" value="Lig_chan"/>
    <property type="match status" value="1"/>
</dbReference>
<dbReference type="AlphaFoldDB" id="A0A9D4SV82"/>
<feature type="chain" id="PRO_5039008169" evidence="13">
    <location>
        <begin position="23"/>
        <end position="712"/>
    </location>
</feature>
<dbReference type="VEuPathDB" id="VectorBase:RSAN_047725"/>
<keyword evidence="4" id="KW-1003">Cell membrane</keyword>
<gene>
    <name evidence="16" type="ORF">HPB52_023314</name>
</gene>
<keyword evidence="10" id="KW-0325">Glycoprotein</keyword>
<comment type="caution">
    <text evidence="16">The sequence shown here is derived from an EMBL/GenBank/DDBJ whole genome shotgun (WGS) entry which is preliminary data.</text>
</comment>
<evidence type="ECO:0000256" key="12">
    <source>
        <dbReference type="ARBA" id="ARBA00023303"/>
    </source>
</evidence>
<dbReference type="PANTHER" id="PTHR42643:SF24">
    <property type="entry name" value="IONOTROPIC RECEPTOR 60A"/>
    <property type="match status" value="1"/>
</dbReference>
<dbReference type="EMBL" id="JABSTV010001252">
    <property type="protein sequence ID" value="KAH7948493.1"/>
    <property type="molecule type" value="Genomic_DNA"/>
</dbReference>
<evidence type="ECO:0000313" key="16">
    <source>
        <dbReference type="EMBL" id="KAH7948493.1"/>
    </source>
</evidence>
<dbReference type="SUPFAM" id="SSF53850">
    <property type="entry name" value="Periplasmic binding protein-like II"/>
    <property type="match status" value="1"/>
</dbReference>
<evidence type="ECO:0000256" key="10">
    <source>
        <dbReference type="ARBA" id="ARBA00023180"/>
    </source>
</evidence>
<dbReference type="GO" id="GO:0005886">
    <property type="term" value="C:plasma membrane"/>
    <property type="evidence" value="ECO:0007669"/>
    <property type="project" value="UniProtKB-SubCell"/>
</dbReference>
<evidence type="ECO:0000256" key="6">
    <source>
        <dbReference type="ARBA" id="ARBA00022989"/>
    </source>
</evidence>
<evidence type="ECO:0000256" key="8">
    <source>
        <dbReference type="ARBA" id="ARBA00023136"/>
    </source>
</evidence>
<organism evidence="16 17">
    <name type="scientific">Rhipicephalus sanguineus</name>
    <name type="common">Brown dog tick</name>
    <name type="synonym">Ixodes sanguineus</name>
    <dbReference type="NCBI Taxonomy" id="34632"/>
    <lineage>
        <taxon>Eukaryota</taxon>
        <taxon>Metazoa</taxon>
        <taxon>Ecdysozoa</taxon>
        <taxon>Arthropoda</taxon>
        <taxon>Chelicerata</taxon>
        <taxon>Arachnida</taxon>
        <taxon>Acari</taxon>
        <taxon>Parasitiformes</taxon>
        <taxon>Ixodida</taxon>
        <taxon>Ixodoidea</taxon>
        <taxon>Ixodidae</taxon>
        <taxon>Rhipicephalinae</taxon>
        <taxon>Rhipicephalus</taxon>
        <taxon>Rhipicephalus</taxon>
    </lineage>
</organism>
<evidence type="ECO:0000256" key="3">
    <source>
        <dbReference type="ARBA" id="ARBA00022448"/>
    </source>
</evidence>
<keyword evidence="7" id="KW-0406">Ion transport</keyword>
<comment type="subcellular location">
    <subcellularLocation>
        <location evidence="1">Cell membrane</location>
        <topology evidence="1">Multi-pass membrane protein</topology>
    </subcellularLocation>
</comment>
<keyword evidence="6" id="KW-1133">Transmembrane helix</keyword>
<dbReference type="GO" id="GO:0050906">
    <property type="term" value="P:detection of stimulus involved in sensory perception"/>
    <property type="evidence" value="ECO:0007669"/>
    <property type="project" value="UniProtKB-ARBA"/>
</dbReference>
<evidence type="ECO:0000256" key="13">
    <source>
        <dbReference type="SAM" id="SignalP"/>
    </source>
</evidence>
<evidence type="ECO:0000256" key="9">
    <source>
        <dbReference type="ARBA" id="ARBA00023170"/>
    </source>
</evidence>